<dbReference type="OrthoDB" id="238177at2"/>
<dbReference type="RefSeq" id="WP_062417305.1">
    <property type="nucleotide sequence ID" value="NZ_DF967974.1"/>
</dbReference>
<feature type="transmembrane region" description="Helical" evidence="1">
    <location>
        <begin position="186"/>
        <end position="210"/>
    </location>
</feature>
<organism evidence="2 3">
    <name type="scientific">Levilinea saccharolytica</name>
    <dbReference type="NCBI Taxonomy" id="229921"/>
    <lineage>
        <taxon>Bacteria</taxon>
        <taxon>Bacillati</taxon>
        <taxon>Chloroflexota</taxon>
        <taxon>Anaerolineae</taxon>
        <taxon>Anaerolineales</taxon>
        <taxon>Anaerolineaceae</taxon>
        <taxon>Levilinea</taxon>
    </lineage>
</organism>
<dbReference type="EMBL" id="LGCM01000053">
    <property type="protein sequence ID" value="KPL78641.1"/>
    <property type="molecule type" value="Genomic_DNA"/>
</dbReference>
<reference evidence="2 3" key="1">
    <citation type="submission" date="2015-07" db="EMBL/GenBank/DDBJ databases">
        <title>Genome sequence of Levilinea saccharolytica DSM 16555.</title>
        <authorList>
            <person name="Hemp J."/>
            <person name="Ward L.M."/>
            <person name="Pace L.A."/>
            <person name="Fischer W.W."/>
        </authorList>
    </citation>
    <scope>NUCLEOTIDE SEQUENCE [LARGE SCALE GENOMIC DNA]</scope>
    <source>
        <strain evidence="2 3">KIBI-1</strain>
    </source>
</reference>
<feature type="transmembrane region" description="Helical" evidence="1">
    <location>
        <begin position="216"/>
        <end position="239"/>
    </location>
</feature>
<feature type="transmembrane region" description="Helical" evidence="1">
    <location>
        <begin position="279"/>
        <end position="302"/>
    </location>
</feature>
<gene>
    <name evidence="2" type="ORF">ADN01_14585</name>
</gene>
<evidence type="ECO:0008006" key="4">
    <source>
        <dbReference type="Google" id="ProtNLM"/>
    </source>
</evidence>
<keyword evidence="1" id="KW-0472">Membrane</keyword>
<feature type="transmembrane region" description="Helical" evidence="1">
    <location>
        <begin position="79"/>
        <end position="112"/>
    </location>
</feature>
<evidence type="ECO:0000313" key="2">
    <source>
        <dbReference type="EMBL" id="KPL78641.1"/>
    </source>
</evidence>
<dbReference type="AlphaFoldDB" id="A0A0P6XEM2"/>
<proteinExistence type="predicted"/>
<feature type="transmembrane region" description="Helical" evidence="1">
    <location>
        <begin position="309"/>
        <end position="328"/>
    </location>
</feature>
<evidence type="ECO:0000256" key="1">
    <source>
        <dbReference type="SAM" id="Phobius"/>
    </source>
</evidence>
<name>A0A0P6XEM2_9CHLR</name>
<feature type="transmembrane region" description="Helical" evidence="1">
    <location>
        <begin position="365"/>
        <end position="387"/>
    </location>
</feature>
<dbReference type="Proteomes" id="UP000050501">
    <property type="component" value="Unassembled WGS sequence"/>
</dbReference>
<feature type="transmembrane region" description="Helical" evidence="1">
    <location>
        <begin position="334"/>
        <end position="353"/>
    </location>
</feature>
<keyword evidence="1" id="KW-1133">Transmembrane helix</keyword>
<feature type="transmembrane region" description="Helical" evidence="1">
    <location>
        <begin position="251"/>
        <end position="273"/>
    </location>
</feature>
<keyword evidence="1" id="KW-0812">Transmembrane</keyword>
<feature type="transmembrane region" description="Helical" evidence="1">
    <location>
        <begin position="147"/>
        <end position="165"/>
    </location>
</feature>
<protein>
    <recommendedName>
        <fullName evidence="4">Glycosyltransferase RgtA/B/C/D-like domain-containing protein</fullName>
    </recommendedName>
</protein>
<feature type="transmembrane region" description="Helical" evidence="1">
    <location>
        <begin position="14"/>
        <end position="32"/>
    </location>
</feature>
<keyword evidence="3" id="KW-1185">Reference proteome</keyword>
<feature type="transmembrane region" description="Helical" evidence="1">
    <location>
        <begin position="124"/>
        <end position="141"/>
    </location>
</feature>
<evidence type="ECO:0000313" key="3">
    <source>
        <dbReference type="Proteomes" id="UP000050501"/>
    </source>
</evidence>
<accession>A0A0P6XEM2</accession>
<sequence length="497" mass="57260">MKKPVGVVLRKQDFIYYLLITWISFFYLINMSNGHDWGGDFSMYIMHAKNIVSGTPYAQTNYVYNVDTSFYGPKAYPPIFPLLLAPFVAIWGVNLKVLKLIGVISFILLLLYLSERVVPRYFSPILKVIFIITLGLYPPFFAQADSIMSDIPFILFCVISLRRMNDQTSILSSDKTKWLQSCLTGILIYLAYGTRTLGICLIPVLLLLDWKKNKKISLATIITIGSAFALIMLQFLLIPETGNYADQLPKSLLGIISMLAASFLHYFGMYASISTIIPFHSYIIQTIVFLVVLELVIVGLFVRLKQTVTSYELFFLVYNVALLFWPSYQGMRFILPMIPFYFLFFLEGVQFLFDRVKKYSLWVPRILSLSLLLFILFSYHSIFVSLIPRTVSDIERQETQELFHFVQNETTSKDVIAFFKPRVLALFTDRKSVALAVPAPNGDALQRIKDLNVSTLIVRLNYSYESQPELIQLIQESPEYFELIFENDDFRVYTFAD</sequence>
<comment type="caution">
    <text evidence="2">The sequence shown here is derived from an EMBL/GenBank/DDBJ whole genome shotgun (WGS) entry which is preliminary data.</text>
</comment>